<evidence type="ECO:0000313" key="7">
    <source>
        <dbReference type="EMBL" id="GET34072.1"/>
    </source>
</evidence>
<dbReference type="Pfam" id="PF01245">
    <property type="entry name" value="Ribosomal_L19"/>
    <property type="match status" value="1"/>
</dbReference>
<dbReference type="NCBIfam" id="TIGR01024">
    <property type="entry name" value="rplS_bact"/>
    <property type="match status" value="1"/>
</dbReference>
<dbReference type="InterPro" id="IPR001857">
    <property type="entry name" value="Ribosomal_bL19"/>
</dbReference>
<evidence type="ECO:0000256" key="4">
    <source>
        <dbReference type="ARBA" id="ARBA00035171"/>
    </source>
</evidence>
<evidence type="ECO:0000256" key="5">
    <source>
        <dbReference type="HAMAP-Rule" id="MF_00402"/>
    </source>
</evidence>
<evidence type="ECO:0000256" key="6">
    <source>
        <dbReference type="RuleBase" id="RU000559"/>
    </source>
</evidence>
<dbReference type="SUPFAM" id="SSF50104">
    <property type="entry name" value="Translation proteins SH3-like domain"/>
    <property type="match status" value="1"/>
</dbReference>
<sequence>MDLINVAENAFLGEQQKELPKFGPGDTITVHYKIREGNKERIQNYRGTVLQIKGSGLTKTFTVRKMSGNVGVERIFPFNSPFIDQIDVNRRGSVRRARLFYLRSRTGKKARIKEKRF</sequence>
<dbReference type="PROSITE" id="PS01015">
    <property type="entry name" value="RIBOSOMAL_L19"/>
    <property type="match status" value="1"/>
</dbReference>
<dbReference type="Proteomes" id="UP000391834">
    <property type="component" value="Unassembled WGS sequence"/>
</dbReference>
<name>A0A5M4B1N2_9BACT</name>
<keyword evidence="2 5" id="KW-0689">Ribosomal protein</keyword>
<evidence type="ECO:0000256" key="2">
    <source>
        <dbReference type="ARBA" id="ARBA00022980"/>
    </source>
</evidence>
<dbReference type="EMBL" id="BLAX01000001">
    <property type="protein sequence ID" value="GET34072.1"/>
    <property type="molecule type" value="Genomic_DNA"/>
</dbReference>
<organism evidence="7 8">
    <name type="scientific">Prolixibacter bellariivorans</name>
    <dbReference type="NCBI Taxonomy" id="314319"/>
    <lineage>
        <taxon>Bacteria</taxon>
        <taxon>Pseudomonadati</taxon>
        <taxon>Bacteroidota</taxon>
        <taxon>Bacteroidia</taxon>
        <taxon>Marinilabiliales</taxon>
        <taxon>Prolixibacteraceae</taxon>
        <taxon>Prolixibacter</taxon>
    </lineage>
</organism>
<dbReference type="GO" id="GO:0022625">
    <property type="term" value="C:cytosolic large ribosomal subunit"/>
    <property type="evidence" value="ECO:0007669"/>
    <property type="project" value="TreeGrafter"/>
</dbReference>
<comment type="caution">
    <text evidence="7">The sequence shown here is derived from an EMBL/GenBank/DDBJ whole genome shotgun (WGS) entry which is preliminary data.</text>
</comment>
<dbReference type="PANTHER" id="PTHR15680">
    <property type="entry name" value="RIBOSOMAL PROTEIN L19"/>
    <property type="match status" value="1"/>
</dbReference>
<dbReference type="InterPro" id="IPR008991">
    <property type="entry name" value="Translation_prot_SH3-like_sf"/>
</dbReference>
<proteinExistence type="inferred from homology"/>
<dbReference type="InterPro" id="IPR038657">
    <property type="entry name" value="Ribosomal_bL19_sf"/>
</dbReference>
<dbReference type="PIRSF" id="PIRSF002191">
    <property type="entry name" value="Ribosomal_L19"/>
    <property type="match status" value="1"/>
</dbReference>
<dbReference type="Gene3D" id="2.30.30.790">
    <property type="match status" value="1"/>
</dbReference>
<evidence type="ECO:0000256" key="1">
    <source>
        <dbReference type="ARBA" id="ARBA00005781"/>
    </source>
</evidence>
<dbReference type="InterPro" id="IPR018257">
    <property type="entry name" value="Ribosomal_bL19_CS"/>
</dbReference>
<dbReference type="FunFam" id="2.30.30.790:FF:000001">
    <property type="entry name" value="50S ribosomal protein L19"/>
    <property type="match status" value="1"/>
</dbReference>
<comment type="function">
    <text evidence="5 6">This protein is located at the 30S-50S ribosomal subunit interface and may play a role in the structure and function of the aminoacyl-tRNA binding site.</text>
</comment>
<reference evidence="7 8" key="1">
    <citation type="submission" date="2019-10" db="EMBL/GenBank/DDBJ databases">
        <title>Prolixibacter strains distinguished by the presence of nitrate reductase genes were adept at nitrate-dependent anaerobic corrosion of metallic iron and carbon steel.</title>
        <authorList>
            <person name="Iino T."/>
            <person name="Shono N."/>
            <person name="Ito K."/>
            <person name="Nakamura R."/>
            <person name="Sueoka K."/>
            <person name="Harayama S."/>
            <person name="Ohkuma M."/>
        </authorList>
    </citation>
    <scope>NUCLEOTIDE SEQUENCE [LARGE SCALE GENOMIC DNA]</scope>
    <source>
        <strain evidence="7 8">JCM 13498</strain>
    </source>
</reference>
<keyword evidence="3 5" id="KW-0687">Ribonucleoprotein</keyword>
<dbReference type="HAMAP" id="MF_00402">
    <property type="entry name" value="Ribosomal_bL19"/>
    <property type="match status" value="1"/>
</dbReference>
<dbReference type="OrthoDB" id="9803541at2"/>
<gene>
    <name evidence="5 7" type="primary">rplS</name>
    <name evidence="7" type="ORF">PbJCM13498_29350</name>
</gene>
<accession>A0A5M4B1N2</accession>
<dbReference type="AlphaFoldDB" id="A0A5M4B1N2"/>
<dbReference type="GO" id="GO:0006412">
    <property type="term" value="P:translation"/>
    <property type="evidence" value="ECO:0007669"/>
    <property type="project" value="UniProtKB-UniRule"/>
</dbReference>
<evidence type="ECO:0000256" key="3">
    <source>
        <dbReference type="ARBA" id="ARBA00023274"/>
    </source>
</evidence>
<dbReference type="RefSeq" id="WP_025863938.1">
    <property type="nucleotide sequence ID" value="NZ_BLAX01000001.1"/>
</dbReference>
<evidence type="ECO:0000313" key="8">
    <source>
        <dbReference type="Proteomes" id="UP000391834"/>
    </source>
</evidence>
<dbReference type="PRINTS" id="PR00061">
    <property type="entry name" value="RIBOSOMALL19"/>
</dbReference>
<comment type="similarity">
    <text evidence="1 5 6">Belongs to the bacterial ribosomal protein bL19 family.</text>
</comment>
<keyword evidence="8" id="KW-1185">Reference proteome</keyword>
<dbReference type="PANTHER" id="PTHR15680:SF9">
    <property type="entry name" value="LARGE RIBOSOMAL SUBUNIT PROTEIN BL19M"/>
    <property type="match status" value="1"/>
</dbReference>
<protein>
    <recommendedName>
        <fullName evidence="4 5">Large ribosomal subunit protein bL19</fullName>
    </recommendedName>
</protein>
<dbReference type="GO" id="GO:0003735">
    <property type="term" value="F:structural constituent of ribosome"/>
    <property type="evidence" value="ECO:0007669"/>
    <property type="project" value="InterPro"/>
</dbReference>